<feature type="region of interest" description="Disordered" evidence="1">
    <location>
        <begin position="760"/>
        <end position="786"/>
    </location>
</feature>
<accession>A0A7R8CV79</accession>
<evidence type="ECO:0000313" key="3">
    <source>
        <dbReference type="EMBL" id="CAF2942789.1"/>
    </source>
</evidence>
<name>A0A7R8CV79_LEPSM</name>
<feature type="compositionally biased region" description="Polar residues" evidence="1">
    <location>
        <begin position="154"/>
        <end position="166"/>
    </location>
</feature>
<feature type="compositionally biased region" description="Gly residues" evidence="1">
    <location>
        <begin position="614"/>
        <end position="623"/>
    </location>
</feature>
<feature type="region of interest" description="Disordered" evidence="1">
    <location>
        <begin position="609"/>
        <end position="723"/>
    </location>
</feature>
<proteinExistence type="predicted"/>
<feature type="compositionally biased region" description="Low complexity" evidence="1">
    <location>
        <begin position="40"/>
        <end position="51"/>
    </location>
</feature>
<feature type="compositionally biased region" description="Acidic residues" evidence="1">
    <location>
        <begin position="168"/>
        <end position="182"/>
    </location>
</feature>
<feature type="compositionally biased region" description="Basic and acidic residues" evidence="1">
    <location>
        <begin position="760"/>
        <end position="778"/>
    </location>
</feature>
<feature type="compositionally biased region" description="Low complexity" evidence="1">
    <location>
        <begin position="448"/>
        <end position="459"/>
    </location>
</feature>
<feature type="compositionally biased region" description="Basic and acidic residues" evidence="1">
    <location>
        <begin position="846"/>
        <end position="856"/>
    </location>
</feature>
<feature type="compositionally biased region" description="Low complexity" evidence="1">
    <location>
        <begin position="64"/>
        <end position="90"/>
    </location>
</feature>
<feature type="region of interest" description="Disordered" evidence="1">
    <location>
        <begin position="150"/>
        <end position="192"/>
    </location>
</feature>
<organism evidence="3 4">
    <name type="scientific">Lepeophtheirus salmonis</name>
    <name type="common">Salmon louse</name>
    <name type="synonym">Caligus salmonis</name>
    <dbReference type="NCBI Taxonomy" id="72036"/>
    <lineage>
        <taxon>Eukaryota</taxon>
        <taxon>Metazoa</taxon>
        <taxon>Ecdysozoa</taxon>
        <taxon>Arthropoda</taxon>
        <taxon>Crustacea</taxon>
        <taxon>Multicrustacea</taxon>
        <taxon>Hexanauplia</taxon>
        <taxon>Copepoda</taxon>
        <taxon>Siphonostomatoida</taxon>
        <taxon>Caligidae</taxon>
        <taxon>Lepeophtheirus</taxon>
    </lineage>
</organism>
<feature type="region of interest" description="Disordered" evidence="1">
    <location>
        <begin position="799"/>
        <end position="856"/>
    </location>
</feature>
<evidence type="ECO:0000313" key="4">
    <source>
        <dbReference type="Proteomes" id="UP000675881"/>
    </source>
</evidence>
<keyword evidence="4" id="KW-1185">Reference proteome</keyword>
<feature type="compositionally biased region" description="Low complexity" evidence="1">
    <location>
        <begin position="653"/>
        <end position="666"/>
    </location>
</feature>
<keyword evidence="2" id="KW-0812">Transmembrane</keyword>
<feature type="region of interest" description="Disordered" evidence="1">
    <location>
        <begin position="430"/>
        <end position="478"/>
    </location>
</feature>
<sequence>MNQSDTSKDSDINSNDGFHCKIFSKKSSKEHTPHGRLRNSSLMDTSKSRSSSTRHSRRLGQGPSSDCSGSSCSTTRLPTSSTLSSRFSSTVPPTEMSKEEWLKEIERREFYKNYNAMDGAITAVVLGGFFAFVCLLVVYKTKCKPMWKNRGKKLTNTPATQSNADIITNDEEDDEEDEDEEERRDQIQRTSILNSPPILSVTPAAEDFGFECIPLRMGGFSSSHDDEGDLYYLDECGNYLFPVPTPNEPDLCSCSQQPSSLPQYHSTLDSTLEPRRNSQVRTVSSVSNAYTVKSLPGAYLYIPVVDPKCIMPLGSVKRSLSDPEIHFASPSLDHLLILTVNPSSEQNAKRGSLGAFPSSAGSLCTRPALIYKEKRKDASNNDHFQFSMNSFNGTIHHHPLPLESVEESAGEIESAASFADRSCSIESYPEEKIGENNEENSDYNKQPSSVKSVSEMSASGQIRGMNYRKSRVSSLQEPSIGLRQRRFRTIRQLTLPANSSSTYLTVPAGRSKNSSSSPSSSSGDKRTNSFCSIVSEDDGDIFDSEGQLKGSSDESPVVFSRRSSIIKRAKHSISEYSDLCGEEFQSDISELFLPSGRVTLAMEEEIDDDDFDARGGGVFGSGGRNDEGGVILSEEGFLPYDSSKNPLERNNQSSSCSGSSLDSETSIHQFTVPVTIEHPPPGLRSSLSSDEESFPQKGASPRPIPQHVFSQREKDNPVGENDLEADLNDQEILEVVVLVEEELQQSLQGIEDESECVGIRRMDAESGDKVKEGEHLQQDDDEEEGDFHMVLVRDIGVQVSGDSPNLSLARSSSSTLILKSPSEKLSSGSSTSSSSSSSSNQQTDTYVEKFPPEILF</sequence>
<feature type="region of interest" description="Disordered" evidence="1">
    <location>
        <begin position="22"/>
        <end position="95"/>
    </location>
</feature>
<feature type="transmembrane region" description="Helical" evidence="2">
    <location>
        <begin position="116"/>
        <end position="139"/>
    </location>
</feature>
<gene>
    <name evidence="3" type="ORF">LSAA_10631</name>
</gene>
<keyword evidence="2" id="KW-0472">Membrane</keyword>
<dbReference type="Proteomes" id="UP000675881">
    <property type="component" value="Chromosome 5"/>
</dbReference>
<dbReference type="EMBL" id="HG994584">
    <property type="protein sequence ID" value="CAF2942789.1"/>
    <property type="molecule type" value="Genomic_DNA"/>
</dbReference>
<feature type="region of interest" description="Disordered" evidence="1">
    <location>
        <begin position="501"/>
        <end position="530"/>
    </location>
</feature>
<reference evidence="3" key="1">
    <citation type="submission" date="2021-02" db="EMBL/GenBank/DDBJ databases">
        <authorList>
            <person name="Bekaert M."/>
        </authorList>
    </citation>
    <scope>NUCLEOTIDE SEQUENCE</scope>
    <source>
        <strain evidence="3">IoA-00</strain>
    </source>
</reference>
<keyword evidence="2" id="KW-1133">Transmembrane helix</keyword>
<evidence type="ECO:0000256" key="1">
    <source>
        <dbReference type="SAM" id="MobiDB-lite"/>
    </source>
</evidence>
<protein>
    <submittedName>
        <fullName evidence="3">(salmon louse) hypothetical protein</fullName>
    </submittedName>
</protein>
<dbReference type="OrthoDB" id="8189004at2759"/>
<feature type="compositionally biased region" description="Low complexity" evidence="1">
    <location>
        <begin position="803"/>
        <end position="839"/>
    </location>
</feature>
<feature type="compositionally biased region" description="Low complexity" evidence="1">
    <location>
        <begin position="511"/>
        <end position="522"/>
    </location>
</feature>
<evidence type="ECO:0000256" key="2">
    <source>
        <dbReference type="SAM" id="Phobius"/>
    </source>
</evidence>
<feature type="compositionally biased region" description="Polar residues" evidence="1">
    <location>
        <begin position="642"/>
        <end position="652"/>
    </location>
</feature>
<dbReference type="AlphaFoldDB" id="A0A7R8CV79"/>